<dbReference type="PROSITE" id="PS50214">
    <property type="entry name" value="DISINTEGRIN_2"/>
    <property type="match status" value="1"/>
</dbReference>
<dbReference type="Gene3D" id="2.60.120.260">
    <property type="entry name" value="Galactose-binding domain-like"/>
    <property type="match status" value="1"/>
</dbReference>
<dbReference type="InterPro" id="IPR001762">
    <property type="entry name" value="Disintegrin_dom"/>
</dbReference>
<name>L5L2P4_PTEAL</name>
<dbReference type="PROSITE" id="PS00427">
    <property type="entry name" value="DISINTEGRIN_1"/>
    <property type="match status" value="1"/>
</dbReference>
<feature type="domain" description="Disintegrin" evidence="13">
    <location>
        <begin position="457"/>
        <end position="543"/>
    </location>
</feature>
<keyword evidence="3 10" id="KW-1133">Transmembrane helix</keyword>
<evidence type="ECO:0000259" key="12">
    <source>
        <dbReference type="PROSITE" id="PS50026"/>
    </source>
</evidence>
<dbReference type="PROSITE" id="PS01186">
    <property type="entry name" value="EGF_2"/>
    <property type="match status" value="1"/>
</dbReference>
<dbReference type="Gene3D" id="3.40.390.10">
    <property type="entry name" value="Collagenase (Catalytic Domain)"/>
    <property type="match status" value="1"/>
</dbReference>
<evidence type="ECO:0000256" key="11">
    <source>
        <dbReference type="SAM" id="SignalP"/>
    </source>
</evidence>
<keyword evidence="5 7" id="KW-1015">Disulfide bond</keyword>
<feature type="chain" id="PRO_5003969866" evidence="11">
    <location>
        <begin position="27"/>
        <end position="962"/>
    </location>
</feature>
<dbReference type="FunCoup" id="L5L2P4">
    <property type="interactions" value="724"/>
</dbReference>
<feature type="binding site" evidence="8">
    <location>
        <position position="390"/>
    </location>
    <ligand>
        <name>Zn(2+)</name>
        <dbReference type="ChEBI" id="CHEBI:29105"/>
        <note>catalytic</note>
    </ligand>
</feature>
<proteinExistence type="predicted"/>
<feature type="active site" evidence="8">
    <location>
        <position position="387"/>
    </location>
</feature>
<dbReference type="PROSITE" id="PS50215">
    <property type="entry name" value="ADAM_MEPRO"/>
    <property type="match status" value="1"/>
</dbReference>
<dbReference type="InterPro" id="IPR034027">
    <property type="entry name" value="Reprolysin_adamalysin"/>
</dbReference>
<keyword evidence="15" id="KW-0401">Integrin</keyword>
<feature type="binding site" evidence="8">
    <location>
        <position position="396"/>
    </location>
    <ligand>
        <name>Zn(2+)</name>
        <dbReference type="ChEBI" id="CHEBI:29105"/>
        <note>catalytic</note>
    </ligand>
</feature>
<dbReference type="GO" id="GO:0006509">
    <property type="term" value="P:membrane protein ectodomain proteolysis"/>
    <property type="evidence" value="ECO:0007669"/>
    <property type="project" value="TreeGrafter"/>
</dbReference>
<dbReference type="Proteomes" id="UP000010552">
    <property type="component" value="Unassembled WGS sequence"/>
</dbReference>
<dbReference type="SUPFAM" id="SSF55486">
    <property type="entry name" value="Metalloproteases ('zincins'), catalytic domain"/>
    <property type="match status" value="1"/>
</dbReference>
<dbReference type="PROSITE" id="PS50026">
    <property type="entry name" value="EGF_3"/>
    <property type="match status" value="1"/>
</dbReference>
<dbReference type="FunFam" id="3.40.390.10:FF:000002">
    <property type="entry name" value="Disintegrin and metalloproteinase domain-containing protein 22"/>
    <property type="match status" value="1"/>
</dbReference>
<dbReference type="AlphaFoldDB" id="L5L2P4"/>
<keyword evidence="11" id="KW-0732">Signal</keyword>
<dbReference type="InterPro" id="IPR018358">
    <property type="entry name" value="Disintegrin_CS"/>
</dbReference>
<dbReference type="InterPro" id="IPR000742">
    <property type="entry name" value="EGF"/>
</dbReference>
<dbReference type="Pfam" id="PF00200">
    <property type="entry name" value="Disintegrin"/>
    <property type="match status" value="1"/>
</dbReference>
<dbReference type="SMART" id="SM00050">
    <property type="entry name" value="DISIN"/>
    <property type="match status" value="1"/>
</dbReference>
<dbReference type="GO" id="GO:0046872">
    <property type="term" value="F:metal ion binding"/>
    <property type="evidence" value="ECO:0007669"/>
    <property type="project" value="UniProtKB-KW"/>
</dbReference>
<keyword evidence="2 10" id="KW-0812">Transmembrane</keyword>
<dbReference type="GO" id="GO:0004222">
    <property type="term" value="F:metalloendopeptidase activity"/>
    <property type="evidence" value="ECO:0007669"/>
    <property type="project" value="InterPro"/>
</dbReference>
<evidence type="ECO:0000259" key="13">
    <source>
        <dbReference type="PROSITE" id="PS50214"/>
    </source>
</evidence>
<dbReference type="GO" id="GO:0016020">
    <property type="term" value="C:membrane"/>
    <property type="evidence" value="ECO:0007669"/>
    <property type="project" value="UniProtKB-SubCell"/>
</dbReference>
<dbReference type="FunFam" id="4.10.70.10:FF:000001">
    <property type="entry name" value="Disintegrin and metalloproteinase domain-containing protein 22"/>
    <property type="match status" value="1"/>
</dbReference>
<evidence type="ECO:0000256" key="3">
    <source>
        <dbReference type="ARBA" id="ARBA00022989"/>
    </source>
</evidence>
<feature type="region of interest" description="Disordered" evidence="9">
    <location>
        <begin position="794"/>
        <end position="962"/>
    </location>
</feature>
<dbReference type="SMART" id="SM00608">
    <property type="entry name" value="ACR"/>
    <property type="match status" value="1"/>
</dbReference>
<evidence type="ECO:0000256" key="8">
    <source>
        <dbReference type="PROSITE-ProRule" id="PRU00276"/>
    </source>
</evidence>
<comment type="caution">
    <text evidence="7">Lacks conserved residue(s) required for the propagation of feature annotation.</text>
</comment>
<comment type="subcellular location">
    <subcellularLocation>
        <location evidence="1">Membrane</location>
        <topology evidence="1">Single-pass type I membrane protein</topology>
    </subcellularLocation>
</comment>
<accession>L5L2P4</accession>
<dbReference type="SUPFAM" id="SSF57552">
    <property type="entry name" value="Blood coagulation inhibitor (disintegrin)"/>
    <property type="match status" value="1"/>
</dbReference>
<feature type="domain" description="Peptidase M12B" evidence="14">
    <location>
        <begin position="251"/>
        <end position="449"/>
    </location>
</feature>
<feature type="signal peptide" evidence="11">
    <location>
        <begin position="1"/>
        <end position="26"/>
    </location>
</feature>
<feature type="compositionally biased region" description="Pro residues" evidence="9">
    <location>
        <begin position="874"/>
        <end position="885"/>
    </location>
</feature>
<dbReference type="Pfam" id="PF08516">
    <property type="entry name" value="ADAM_CR"/>
    <property type="match status" value="1"/>
</dbReference>
<evidence type="ECO:0000256" key="2">
    <source>
        <dbReference type="ARBA" id="ARBA00022692"/>
    </source>
</evidence>
<evidence type="ECO:0000313" key="16">
    <source>
        <dbReference type="Proteomes" id="UP000010552"/>
    </source>
</evidence>
<evidence type="ECO:0000256" key="7">
    <source>
        <dbReference type="PROSITE-ProRule" id="PRU00076"/>
    </source>
</evidence>
<dbReference type="InterPro" id="IPR001590">
    <property type="entry name" value="Peptidase_M12B"/>
</dbReference>
<dbReference type="MEROPS" id="M12.214"/>
<sequence>MPGCVGAARLCLLALVLPGWTRRGSGEGSPQLQHERIIPQWKAAEGSMGERHPLKAELRVMAEGQELILDLEKNEHLFAPAYTETHYAPGGSPQTTTLKSEDHCFYHGMVRKAEQSSVTLSTCRGMRGLIVVNSNLSYIIEPLPDSEGYHLIYRSEHLKVPPGNCGFRHSKPSSRDWALPFTNLATKRPRRPTQLTIFRAWRTGSKIPEQPLVITKTVGGRCREGGGDHGRDCLWYPKTKWMKREDLHSMKYVELYLVADYAEFQKNRRDQDATKYKLMEIANYADKFYRSLNIRIALVGLEVWTHRNLCEVSENPYSTLWSFLSWRRKLLTQKKHDNAQLITGMSFHGTTIGLAPLMAMCSVYQSGGVNMDHSENAIGVAATVAHEMGHNFGMSHDSADCCSASAADGGCIMAAATGHPFPRVFNGCNRKELDRYLQSGGGMCLSNMPDTRTLYGGQRCGNGYLEDGEECDCGEEEECNNPCCNASNCTLRAGAECAHGSCCHRCKLLAPGTLCREQARQCDLPEFCTGKSPHCPTNFYQMDGTPCEGGQAYCYNGMCLTYQEQCQQLWGPGARPAPDLCFEKVNVAGDTFGNCGKDMNGEHKKCNMRDAKCGKIQCQSSEARPLESNAVPIDTTIIVNGRQIRCRGTHVYRGPEEEGDMLDPGLVMTGTKCGYNHICFEGQCRNTSFFQTEGCGKKCNGHGVCNNNQNCHCFPGWAPPFCSTPGQGGSIDSGPMPPESAGPVIAGVFSTIFVLAVLMLMCYYCKQNNKLGQFKPLALPTKLRQQFSCPFRVSQNSGTGHANPMFKLQTPQGKRKVTNTPETPRKPSQPPPRPPQDYLHGGPPPVPLSAHLIRAPRNSPGAGSQVERKESSRGPPPSRPVPPAPNCILSQDFSRPRPPQKALPANPVPGRKAFPRPGGASILLPAAASPRQSRPLVPPAPKFPEYRPQRAGRVTGSRIRPV</sequence>
<keyword evidence="8" id="KW-0479">Metal-binding</keyword>
<keyword evidence="8" id="KW-0862">Zinc</keyword>
<evidence type="ECO:0000256" key="1">
    <source>
        <dbReference type="ARBA" id="ARBA00004479"/>
    </source>
</evidence>
<dbReference type="InterPro" id="IPR024079">
    <property type="entry name" value="MetalloPept_cat_dom_sf"/>
</dbReference>
<protein>
    <submittedName>
        <fullName evidence="15">Disintegrin and metalloproteinase domain-containing protein 19</fullName>
    </submittedName>
</protein>
<keyword evidence="16" id="KW-1185">Reference proteome</keyword>
<dbReference type="InParanoid" id="L5L2P4"/>
<evidence type="ECO:0000256" key="5">
    <source>
        <dbReference type="ARBA" id="ARBA00023157"/>
    </source>
</evidence>
<organism evidence="15 16">
    <name type="scientific">Pteropus alecto</name>
    <name type="common">Black flying fox</name>
    <dbReference type="NCBI Taxonomy" id="9402"/>
    <lineage>
        <taxon>Eukaryota</taxon>
        <taxon>Metazoa</taxon>
        <taxon>Chordata</taxon>
        <taxon>Craniata</taxon>
        <taxon>Vertebrata</taxon>
        <taxon>Euteleostomi</taxon>
        <taxon>Mammalia</taxon>
        <taxon>Eutheria</taxon>
        <taxon>Laurasiatheria</taxon>
        <taxon>Chiroptera</taxon>
        <taxon>Yinpterochiroptera</taxon>
        <taxon>Pteropodoidea</taxon>
        <taxon>Pteropodidae</taxon>
        <taxon>Pteropodinae</taxon>
        <taxon>Pteropus</taxon>
    </lineage>
</organism>
<feature type="domain" description="EGF-like" evidence="12">
    <location>
        <begin position="691"/>
        <end position="723"/>
    </location>
</feature>
<feature type="transmembrane region" description="Helical" evidence="10">
    <location>
        <begin position="744"/>
        <end position="765"/>
    </location>
</feature>
<evidence type="ECO:0000256" key="10">
    <source>
        <dbReference type="SAM" id="Phobius"/>
    </source>
</evidence>
<dbReference type="Pfam" id="PF01562">
    <property type="entry name" value="Pep_M12B_propep"/>
    <property type="match status" value="1"/>
</dbReference>
<dbReference type="PANTHER" id="PTHR11905:SF19">
    <property type="entry name" value="DISINTEGRIN AND METALLOPROTEINASE DOMAIN-CONTAINING PROTEIN 19"/>
    <property type="match status" value="1"/>
</dbReference>
<evidence type="ECO:0000256" key="4">
    <source>
        <dbReference type="ARBA" id="ARBA00023136"/>
    </source>
</evidence>
<dbReference type="EMBL" id="KB030406">
    <property type="protein sequence ID" value="ELK17318.1"/>
    <property type="molecule type" value="Genomic_DNA"/>
</dbReference>
<dbReference type="eggNOG" id="KOG3607">
    <property type="taxonomic scope" value="Eukaryota"/>
</dbReference>
<dbReference type="InterPro" id="IPR006586">
    <property type="entry name" value="ADAM_Cys-rich"/>
</dbReference>
<evidence type="ECO:0000256" key="6">
    <source>
        <dbReference type="PROSITE-ProRule" id="PRU00068"/>
    </source>
</evidence>
<feature type="disulfide bond" evidence="7">
    <location>
        <begin position="713"/>
        <end position="722"/>
    </location>
</feature>
<evidence type="ECO:0000313" key="15">
    <source>
        <dbReference type="EMBL" id="ELK17318.1"/>
    </source>
</evidence>
<keyword evidence="7" id="KW-0245">EGF-like domain</keyword>
<evidence type="ECO:0000256" key="9">
    <source>
        <dbReference type="SAM" id="MobiDB-lite"/>
    </source>
</evidence>
<dbReference type="GO" id="GO:0007229">
    <property type="term" value="P:integrin-mediated signaling pathway"/>
    <property type="evidence" value="ECO:0007669"/>
    <property type="project" value="UniProtKB-KW"/>
</dbReference>
<dbReference type="PANTHER" id="PTHR11905">
    <property type="entry name" value="ADAM A DISINTEGRIN AND METALLOPROTEASE DOMAIN"/>
    <property type="match status" value="1"/>
</dbReference>
<feature type="disulfide bond" evidence="6">
    <location>
        <begin position="515"/>
        <end position="535"/>
    </location>
</feature>
<reference evidence="16" key="1">
    <citation type="journal article" date="2013" name="Science">
        <title>Comparative analysis of bat genomes provides insight into the evolution of flight and immunity.</title>
        <authorList>
            <person name="Zhang G."/>
            <person name="Cowled C."/>
            <person name="Shi Z."/>
            <person name="Huang Z."/>
            <person name="Bishop-Lilly K.A."/>
            <person name="Fang X."/>
            <person name="Wynne J.W."/>
            <person name="Xiong Z."/>
            <person name="Baker M.L."/>
            <person name="Zhao W."/>
            <person name="Tachedjian M."/>
            <person name="Zhu Y."/>
            <person name="Zhou P."/>
            <person name="Jiang X."/>
            <person name="Ng J."/>
            <person name="Yang L."/>
            <person name="Wu L."/>
            <person name="Xiao J."/>
            <person name="Feng Y."/>
            <person name="Chen Y."/>
            <person name="Sun X."/>
            <person name="Zhang Y."/>
            <person name="Marsh G.A."/>
            <person name="Crameri G."/>
            <person name="Broder C.C."/>
            <person name="Frey K.G."/>
            <person name="Wang L.F."/>
            <person name="Wang J."/>
        </authorList>
    </citation>
    <scope>NUCLEOTIDE SEQUENCE [LARGE SCALE GENOMIC DNA]</scope>
</reference>
<dbReference type="InterPro" id="IPR002870">
    <property type="entry name" value="Peptidase_M12B_N"/>
</dbReference>
<feature type="binding site" evidence="8">
    <location>
        <position position="386"/>
    </location>
    <ligand>
        <name>Zn(2+)</name>
        <dbReference type="ChEBI" id="CHEBI:29105"/>
        <note>catalytic</note>
    </ligand>
</feature>
<feature type="disulfide bond" evidence="7">
    <location>
        <begin position="695"/>
        <end position="705"/>
    </location>
</feature>
<keyword evidence="4 10" id="KW-0472">Membrane</keyword>
<dbReference type="PRINTS" id="PR00289">
    <property type="entry name" value="DISINTEGRIN"/>
</dbReference>
<dbReference type="Gene3D" id="4.10.70.10">
    <property type="entry name" value="Disintegrin domain"/>
    <property type="match status" value="1"/>
</dbReference>
<gene>
    <name evidence="15" type="ORF">PAL_GLEAN10018819</name>
</gene>
<dbReference type="Pfam" id="PF01421">
    <property type="entry name" value="Reprolysin"/>
    <property type="match status" value="1"/>
</dbReference>
<evidence type="ECO:0000259" key="14">
    <source>
        <dbReference type="PROSITE" id="PS50215"/>
    </source>
</evidence>
<dbReference type="CDD" id="cd04269">
    <property type="entry name" value="ZnMc_adamalysin_II_like"/>
    <property type="match status" value="1"/>
</dbReference>
<dbReference type="STRING" id="9402.L5L2P4"/>
<dbReference type="InterPro" id="IPR036436">
    <property type="entry name" value="Disintegrin_dom_sf"/>
</dbReference>